<comment type="caution">
    <text evidence="2">The sequence shown here is derived from an EMBL/GenBank/DDBJ whole genome shotgun (WGS) entry which is preliminary data.</text>
</comment>
<dbReference type="Proteomes" id="UP001163798">
    <property type="component" value="Unassembled WGS sequence"/>
</dbReference>
<accession>A0AA38NLZ8</accession>
<name>A0AA38NLZ8_9AGAR</name>
<evidence type="ECO:0000256" key="1">
    <source>
        <dbReference type="SAM" id="SignalP"/>
    </source>
</evidence>
<dbReference type="AlphaFoldDB" id="A0AA38NLZ8"/>
<evidence type="ECO:0000313" key="2">
    <source>
        <dbReference type="EMBL" id="KAJ3785299.1"/>
    </source>
</evidence>
<gene>
    <name evidence="2" type="ORF">GGU10DRAFT_6040</name>
</gene>
<dbReference type="EMBL" id="MU793346">
    <property type="protein sequence ID" value="KAJ3785299.1"/>
    <property type="molecule type" value="Genomic_DNA"/>
</dbReference>
<sequence length="299" mass="33809">MRTVLAIMLVLQLLSTFNYALAQKGSKTPKGQKGRPAAANTQFTASRVSTPIYPVSHWVEISKSCTAEKTKMIDDWIVDVYNMTYEADSMTRDHAVFNRYFFREDFPKFKAKIQSFNSRAGLADGGRYKLACGDHRPLASDICSGPSQWVAVKPAQNLLWLCPRMFADDGKATLSSKPFDDSQDGWCEPTPHHFGSYVHSARVLMLGMARLEVFSELGAMPYVGVYHENDVPLWKAARNLKSKYTTLRAEWEHSDPRRRGHPPLPPIQNAESYAASILEFYFTRKCGKNFDPEMLYTGS</sequence>
<evidence type="ECO:0000313" key="3">
    <source>
        <dbReference type="Proteomes" id="UP001163798"/>
    </source>
</evidence>
<reference evidence="2" key="1">
    <citation type="submission" date="2022-08" db="EMBL/GenBank/DDBJ databases">
        <authorList>
            <consortium name="DOE Joint Genome Institute"/>
            <person name="Min B."/>
            <person name="Riley R."/>
            <person name="Sierra-Patev S."/>
            <person name="Naranjo-Ortiz M."/>
            <person name="Looney B."/>
            <person name="Konkel Z."/>
            <person name="Slot J.C."/>
            <person name="Sakamoto Y."/>
            <person name="Steenwyk J.L."/>
            <person name="Rokas A."/>
            <person name="Carro J."/>
            <person name="Camarero S."/>
            <person name="Ferreira P."/>
            <person name="Molpeceres G."/>
            <person name="Ruiz-Duenas F.J."/>
            <person name="Serrano A."/>
            <person name="Henrissat B."/>
            <person name="Drula E."/>
            <person name="Hughes K.W."/>
            <person name="Mata J.L."/>
            <person name="Ishikawa N.K."/>
            <person name="Vargas-Isla R."/>
            <person name="Ushijima S."/>
            <person name="Smith C.A."/>
            <person name="Ahrendt S."/>
            <person name="Andreopoulos W."/>
            <person name="He G."/>
            <person name="Labutti K."/>
            <person name="Lipzen A."/>
            <person name="Ng V."/>
            <person name="Sandor L."/>
            <person name="Barry K."/>
            <person name="Martinez A.T."/>
            <person name="Xiao Y."/>
            <person name="Gibbons J.G."/>
            <person name="Terashima K."/>
            <person name="Hibbett D.S."/>
            <person name="Grigoriev I.V."/>
        </authorList>
    </citation>
    <scope>NUCLEOTIDE SEQUENCE</scope>
    <source>
        <strain evidence="2">TFB10291</strain>
    </source>
</reference>
<feature type="chain" id="PRO_5041275345" evidence="1">
    <location>
        <begin position="23"/>
        <end position="299"/>
    </location>
</feature>
<keyword evidence="1" id="KW-0732">Signal</keyword>
<keyword evidence="3" id="KW-1185">Reference proteome</keyword>
<organism evidence="2 3">
    <name type="scientific">Lentinula aff. detonsa</name>
    <dbReference type="NCBI Taxonomy" id="2804958"/>
    <lineage>
        <taxon>Eukaryota</taxon>
        <taxon>Fungi</taxon>
        <taxon>Dikarya</taxon>
        <taxon>Basidiomycota</taxon>
        <taxon>Agaricomycotina</taxon>
        <taxon>Agaricomycetes</taxon>
        <taxon>Agaricomycetidae</taxon>
        <taxon>Agaricales</taxon>
        <taxon>Marasmiineae</taxon>
        <taxon>Omphalotaceae</taxon>
        <taxon>Lentinula</taxon>
    </lineage>
</organism>
<proteinExistence type="predicted"/>
<feature type="signal peptide" evidence="1">
    <location>
        <begin position="1"/>
        <end position="22"/>
    </location>
</feature>
<protein>
    <submittedName>
        <fullName evidence="2">Uncharacterized protein</fullName>
    </submittedName>
</protein>